<dbReference type="SUPFAM" id="SSF50129">
    <property type="entry name" value="GroES-like"/>
    <property type="match status" value="1"/>
</dbReference>
<dbReference type="SMART" id="SM00829">
    <property type="entry name" value="PKS_ER"/>
    <property type="match status" value="1"/>
</dbReference>
<dbReference type="Gene3D" id="3.40.50.720">
    <property type="entry name" value="NAD(P)-binding Rossmann-like Domain"/>
    <property type="match status" value="1"/>
</dbReference>
<dbReference type="Proteomes" id="UP001160142">
    <property type="component" value="Unassembled WGS sequence"/>
</dbReference>
<dbReference type="InterPro" id="IPR036291">
    <property type="entry name" value="NAD(P)-bd_dom_sf"/>
</dbReference>
<dbReference type="RefSeq" id="WP_322134838.1">
    <property type="nucleotide sequence ID" value="NZ_CP085036.1"/>
</dbReference>
<evidence type="ECO:0000313" key="3">
    <source>
        <dbReference type="Proteomes" id="UP001160142"/>
    </source>
</evidence>
<evidence type="ECO:0000259" key="1">
    <source>
        <dbReference type="SMART" id="SM00829"/>
    </source>
</evidence>
<dbReference type="InterPro" id="IPR013154">
    <property type="entry name" value="ADH-like_N"/>
</dbReference>
<dbReference type="Pfam" id="PF13602">
    <property type="entry name" value="ADH_zinc_N_2"/>
    <property type="match status" value="1"/>
</dbReference>
<feature type="domain" description="Enoyl reductase (ER)" evidence="1">
    <location>
        <begin position="14"/>
        <end position="308"/>
    </location>
</feature>
<keyword evidence="3" id="KW-1185">Reference proteome</keyword>
<dbReference type="InterPro" id="IPR020843">
    <property type="entry name" value="ER"/>
</dbReference>
<dbReference type="InterPro" id="IPR050700">
    <property type="entry name" value="YIM1/Zinc_Alcohol_DH_Fams"/>
</dbReference>
<dbReference type="SUPFAM" id="SSF51735">
    <property type="entry name" value="NAD(P)-binding Rossmann-fold domains"/>
    <property type="match status" value="1"/>
</dbReference>
<dbReference type="EMBL" id="JARXVQ010000001">
    <property type="protein sequence ID" value="MDH6182563.1"/>
    <property type="molecule type" value="Genomic_DNA"/>
</dbReference>
<dbReference type="InterPro" id="IPR011032">
    <property type="entry name" value="GroES-like_sf"/>
</dbReference>
<dbReference type="PANTHER" id="PTHR11695:SF294">
    <property type="entry name" value="RETICULON-4-INTERACTING PROTEIN 1, MITOCHONDRIAL"/>
    <property type="match status" value="1"/>
</dbReference>
<dbReference type="CDD" id="cd05289">
    <property type="entry name" value="MDR_like_2"/>
    <property type="match status" value="1"/>
</dbReference>
<gene>
    <name evidence="2" type="ORF">M2152_002745</name>
</gene>
<dbReference type="PANTHER" id="PTHR11695">
    <property type="entry name" value="ALCOHOL DEHYDROGENASE RELATED"/>
    <property type="match status" value="1"/>
</dbReference>
<accession>A0ABT6KRF9</accession>
<dbReference type="Pfam" id="PF08240">
    <property type="entry name" value="ADH_N"/>
    <property type="match status" value="1"/>
</dbReference>
<comment type="caution">
    <text evidence="2">The sequence shown here is derived from an EMBL/GenBank/DDBJ whole genome shotgun (WGS) entry which is preliminary data.</text>
</comment>
<name>A0ABT6KRF9_9MICO</name>
<protein>
    <submittedName>
        <fullName evidence="2">NADPH:quinone reductase-like Zn-dependent oxidoreductase</fullName>
    </submittedName>
</protein>
<dbReference type="Gene3D" id="3.90.180.10">
    <property type="entry name" value="Medium-chain alcohol dehydrogenases, catalytic domain"/>
    <property type="match status" value="1"/>
</dbReference>
<evidence type="ECO:0000313" key="2">
    <source>
        <dbReference type="EMBL" id="MDH6182563.1"/>
    </source>
</evidence>
<organism evidence="2 3">
    <name type="scientific">Antiquaquibacter oligotrophicus</name>
    <dbReference type="NCBI Taxonomy" id="2880260"/>
    <lineage>
        <taxon>Bacteria</taxon>
        <taxon>Bacillati</taxon>
        <taxon>Actinomycetota</taxon>
        <taxon>Actinomycetes</taxon>
        <taxon>Micrococcales</taxon>
        <taxon>Microbacteriaceae</taxon>
        <taxon>Antiquaquibacter</taxon>
    </lineage>
</organism>
<sequence>MSETMFAVTQNEPGGPDVLTFSRVARPEPGIGEILIRVRAAGINPADHMNRRTAVFSGPPPFILGWDVSGDVAATGPGVTIHQPGGEVFGLLPFPRGAGAYAEYVVGPARAFVPKPAQLSHPEAAALPLAGLTAWQSLVDTAGLTQGQRVLITGSTGGVGHLALQIAAQRGAHVIAVASTGNVERARALGAHEVIDYRSADFAAEVRDVDVVLEAIGGDYPARALTTLRHGGTLVSTLPQSLVGLAPSAQARGVRLAGLFVEADRMGMLALSHLVDSGALRPTIAAQYPLADAARAHATEHGPGKVVLVVD</sequence>
<reference evidence="2 3" key="1">
    <citation type="submission" date="2023-04" db="EMBL/GenBank/DDBJ databases">
        <title>Genome Encyclopedia of Bacteria and Archaea VI: Functional Genomics of Type Strains.</title>
        <authorList>
            <person name="Whitman W."/>
        </authorList>
    </citation>
    <scope>NUCLEOTIDE SEQUENCE [LARGE SCALE GENOMIC DNA]</scope>
    <source>
        <strain evidence="2 3">SG_E_30_P1</strain>
    </source>
</reference>
<proteinExistence type="predicted"/>